<dbReference type="Pfam" id="PF09661">
    <property type="entry name" value="DUF2398"/>
    <property type="match status" value="1"/>
</dbReference>
<accession>A0ABS4KPK5</accession>
<keyword evidence="2" id="KW-1185">Reference proteome</keyword>
<dbReference type="InterPro" id="IPR013494">
    <property type="entry name" value="CHP02678"/>
</dbReference>
<dbReference type="RefSeq" id="WP_209700906.1">
    <property type="nucleotide sequence ID" value="NZ_JAGGLM010000002.1"/>
</dbReference>
<organism evidence="1 2">
    <name type="scientific">Clostridium algifaecis</name>
    <dbReference type="NCBI Taxonomy" id="1472040"/>
    <lineage>
        <taxon>Bacteria</taxon>
        <taxon>Bacillati</taxon>
        <taxon>Bacillota</taxon>
        <taxon>Clostridia</taxon>
        <taxon>Eubacteriales</taxon>
        <taxon>Clostridiaceae</taxon>
        <taxon>Clostridium</taxon>
    </lineage>
</organism>
<evidence type="ECO:0000313" key="1">
    <source>
        <dbReference type="EMBL" id="MBP2031969.1"/>
    </source>
</evidence>
<protein>
    <submittedName>
        <fullName evidence="1">Uncharacterized protein (TIGR02678 family)</fullName>
    </submittedName>
</protein>
<evidence type="ECO:0000313" key="2">
    <source>
        <dbReference type="Proteomes" id="UP001519307"/>
    </source>
</evidence>
<name>A0ABS4KPK5_9CLOT</name>
<gene>
    <name evidence="1" type="ORF">J2Z42_000634</name>
</gene>
<comment type="caution">
    <text evidence="1">The sequence shown here is derived from an EMBL/GenBank/DDBJ whole genome shotgun (WGS) entry which is preliminary data.</text>
</comment>
<sequence>MKELLALLENYIILRERNRELYYSIKDNYENFNDFLNEKLGYNLIFYEDFVKLEKIPGKPEDWMGIEGFTDVKEYIFFMLLLMYLEDKNKEEQFVLSFVTEYISNQYPGEKIDWTKYSNRRSLVKVIKLALSLGIMKNNDGDEDEFSSDENADVLYESTGISRYIVRAFSKDIMECENAKDLMKLNWEGIEQDKGVVRRNRVYRRILLSPVVYNGGIEDSDYEYIKRFRSSLQQNFENNLGWDLHVHKNGALIVLSDDNKIGNVFPSMKGESEVVLLLAKLIREKLKEGKLSLNIDDEIVLRREDFNKLLLELRDKKGSGFKKELRDSKNDYFIDVLLNYMKQFLMLEQRGDSIVLKPVIGKVVGDYPKDYLANDN</sequence>
<proteinExistence type="predicted"/>
<reference evidence="1 2" key="1">
    <citation type="submission" date="2021-03" db="EMBL/GenBank/DDBJ databases">
        <title>Genomic Encyclopedia of Type Strains, Phase IV (KMG-IV): sequencing the most valuable type-strain genomes for metagenomic binning, comparative biology and taxonomic classification.</title>
        <authorList>
            <person name="Goeker M."/>
        </authorList>
    </citation>
    <scope>NUCLEOTIDE SEQUENCE [LARGE SCALE GENOMIC DNA]</scope>
    <source>
        <strain evidence="1 2">DSM 28783</strain>
    </source>
</reference>
<dbReference type="EMBL" id="JAGGLM010000002">
    <property type="protein sequence ID" value="MBP2031969.1"/>
    <property type="molecule type" value="Genomic_DNA"/>
</dbReference>
<dbReference type="NCBIfam" id="TIGR02678">
    <property type="entry name" value="TIGR02678 family protein"/>
    <property type="match status" value="1"/>
</dbReference>
<dbReference type="Proteomes" id="UP001519307">
    <property type="component" value="Unassembled WGS sequence"/>
</dbReference>